<dbReference type="Pfam" id="PF00651">
    <property type="entry name" value="BTB"/>
    <property type="match status" value="1"/>
</dbReference>
<dbReference type="InterPro" id="IPR000210">
    <property type="entry name" value="BTB/POZ_dom"/>
</dbReference>
<evidence type="ECO:0000256" key="2">
    <source>
        <dbReference type="ARBA" id="ARBA00022737"/>
    </source>
</evidence>
<proteinExistence type="predicted"/>
<dbReference type="KEGG" id="goe:100906036"/>
<dbReference type="PROSITE" id="PS50097">
    <property type="entry name" value="BTB"/>
    <property type="match status" value="1"/>
</dbReference>
<evidence type="ECO:0000313" key="5">
    <source>
        <dbReference type="Proteomes" id="UP000694867"/>
    </source>
</evidence>
<dbReference type="InterPro" id="IPR011705">
    <property type="entry name" value="BACK"/>
</dbReference>
<dbReference type="Proteomes" id="UP000694867">
    <property type="component" value="Unplaced"/>
</dbReference>
<evidence type="ECO:0000259" key="4">
    <source>
        <dbReference type="PROSITE" id="PS50097"/>
    </source>
</evidence>
<dbReference type="Pfam" id="PF07707">
    <property type="entry name" value="BACK"/>
    <property type="match status" value="1"/>
</dbReference>
<dbReference type="RefSeq" id="XP_028968890.1">
    <property type="nucleotide sequence ID" value="XM_029113057.1"/>
</dbReference>
<keyword evidence="3" id="KW-0009">Actin-binding</keyword>
<dbReference type="PANTHER" id="PTHR24412">
    <property type="entry name" value="KELCH PROTEIN"/>
    <property type="match status" value="1"/>
</dbReference>
<sequence>MGESQKQNQAKEFSLEERFQWSSDEEFGHIKDALDEMAEKDMVLLAANGRPFPCHRCVLSAACPFFEAMFKSGMRECRGEVKLQFPGDILELFLLYLYEGQLKVTESTFENLFFMAHLFQLRGALTFMTDLLSKSIERDNVLELFDMAISFDIPKLRFSVIDYLLSESIMNMRFEEFPFALLSALLKMDGLRVEREGQVVEIIMTWIRHEPDERERCKGELLRRVRLPHLEVSELESWQNDGLGSLELLKTLSDSNDWLRDISAEMLTKRTHTGIHLHGFWAEDSLCDHTKQELSTCNQDYLSCASLDGLLIREDWTKRPCFPVGPDLHISYHDSLRRAADFKGGWGSPDYDLAFLKMPLALNGLQSRRGQCTRRSFIFEYLRSRICCATEYKNEIIFVVGAFSEAEENTELFFMRVCRFDPRSDAHHDDDVECLTDEMELFEEYTPICCVVTQNDKLAILSAHDIKIFDLSDTSQTISLEYSISLEFEIGISAWVKDNIIYVYLVDRLKNVFDRGQGEEPPKMHYISAFSSADGFDKVFQHELDFEEKNIGYPKDVRSFIVRDTIYIIYKAIPRYKVPAEEGLYIYRYDADLQTLVKLDRFEVIRLAKNDRFPTSCVVYERDLVALVPTDMLPCQHSTLLEEFCHRYSLEASCDFSKLAALRQYQL</sequence>
<evidence type="ECO:0000256" key="1">
    <source>
        <dbReference type="ARBA" id="ARBA00022441"/>
    </source>
</evidence>
<keyword evidence="1" id="KW-0880">Kelch repeat</keyword>
<dbReference type="Gene3D" id="1.25.40.420">
    <property type="match status" value="1"/>
</dbReference>
<feature type="domain" description="BTB" evidence="4">
    <location>
        <begin position="40"/>
        <end position="106"/>
    </location>
</feature>
<dbReference type="PANTHER" id="PTHR24412:SF489">
    <property type="entry name" value="RING FINGER DOMAIN AND KELCH REPEAT-CONTAINING PROTEIN DDB_G0271372"/>
    <property type="match status" value="1"/>
</dbReference>
<evidence type="ECO:0000313" key="6">
    <source>
        <dbReference type="RefSeq" id="XP_028968890.1"/>
    </source>
</evidence>
<reference evidence="6" key="1">
    <citation type="submission" date="2025-08" db="UniProtKB">
        <authorList>
            <consortium name="RefSeq"/>
        </authorList>
    </citation>
    <scope>IDENTIFICATION</scope>
</reference>
<dbReference type="Gene3D" id="3.30.710.10">
    <property type="entry name" value="Potassium Channel Kv1.1, Chain A"/>
    <property type="match status" value="1"/>
</dbReference>
<keyword evidence="5" id="KW-1185">Reference proteome</keyword>
<gene>
    <name evidence="6" type="primary">LOC100906036</name>
</gene>
<accession>A0AAJ7SIW3</accession>
<dbReference type="SMART" id="SM00225">
    <property type="entry name" value="BTB"/>
    <property type="match status" value="1"/>
</dbReference>
<dbReference type="AlphaFoldDB" id="A0AAJ7SIW3"/>
<keyword evidence="2" id="KW-0677">Repeat</keyword>
<evidence type="ECO:0000256" key="3">
    <source>
        <dbReference type="ARBA" id="ARBA00023203"/>
    </source>
</evidence>
<dbReference type="SUPFAM" id="SSF54695">
    <property type="entry name" value="POZ domain"/>
    <property type="match status" value="1"/>
</dbReference>
<name>A0AAJ7SIW3_9ACAR</name>
<protein>
    <submittedName>
        <fullName evidence="6">Uncharacterized protein LOC100906036</fullName>
    </submittedName>
</protein>
<dbReference type="InterPro" id="IPR011333">
    <property type="entry name" value="SKP1/BTB/POZ_sf"/>
</dbReference>
<dbReference type="SMART" id="SM00875">
    <property type="entry name" value="BACK"/>
    <property type="match status" value="1"/>
</dbReference>
<dbReference type="GeneID" id="100906036"/>
<organism evidence="5 6">
    <name type="scientific">Galendromus occidentalis</name>
    <name type="common">western predatory mite</name>
    <dbReference type="NCBI Taxonomy" id="34638"/>
    <lineage>
        <taxon>Eukaryota</taxon>
        <taxon>Metazoa</taxon>
        <taxon>Ecdysozoa</taxon>
        <taxon>Arthropoda</taxon>
        <taxon>Chelicerata</taxon>
        <taxon>Arachnida</taxon>
        <taxon>Acari</taxon>
        <taxon>Parasitiformes</taxon>
        <taxon>Mesostigmata</taxon>
        <taxon>Gamasina</taxon>
        <taxon>Phytoseioidea</taxon>
        <taxon>Phytoseiidae</taxon>
        <taxon>Typhlodrominae</taxon>
        <taxon>Galendromus</taxon>
    </lineage>
</organism>